<dbReference type="InterPro" id="IPR036188">
    <property type="entry name" value="FAD/NAD-bd_sf"/>
</dbReference>
<evidence type="ECO:0000259" key="6">
    <source>
        <dbReference type="Pfam" id="PF00586"/>
    </source>
</evidence>
<dbReference type="PANTHER" id="PTHR10256">
    <property type="entry name" value="SELENIDE, WATER DIKINASE"/>
    <property type="match status" value="1"/>
</dbReference>
<evidence type="ECO:0000259" key="8">
    <source>
        <dbReference type="Pfam" id="PF07992"/>
    </source>
</evidence>
<proteinExistence type="predicted"/>
<dbReference type="InterPro" id="IPR016188">
    <property type="entry name" value="PurM-like_N"/>
</dbReference>
<dbReference type="SUPFAM" id="SSF51905">
    <property type="entry name" value="FAD/NAD(P)-binding domain"/>
    <property type="match status" value="2"/>
</dbReference>
<dbReference type="EMBL" id="JHEH01000007">
    <property type="protein sequence ID" value="KEP70223.1"/>
    <property type="molecule type" value="Genomic_DNA"/>
</dbReference>
<dbReference type="Gene3D" id="3.90.650.10">
    <property type="entry name" value="PurM-like C-terminal domain"/>
    <property type="match status" value="1"/>
</dbReference>
<dbReference type="Gene3D" id="3.50.50.100">
    <property type="match status" value="1"/>
</dbReference>
<dbReference type="PANTHER" id="PTHR10256:SF0">
    <property type="entry name" value="INACTIVE SELENIDE, WATER DIKINASE-LIKE PROTEIN-RELATED"/>
    <property type="match status" value="1"/>
</dbReference>
<comment type="caution">
    <text evidence="9">The sequence shown here is derived from an EMBL/GenBank/DDBJ whole genome shotgun (WGS) entry which is preliminary data.</text>
</comment>
<dbReference type="GO" id="GO:0005737">
    <property type="term" value="C:cytoplasm"/>
    <property type="evidence" value="ECO:0007669"/>
    <property type="project" value="TreeGrafter"/>
</dbReference>
<dbReference type="Pfam" id="PF00586">
    <property type="entry name" value="AIRS"/>
    <property type="match status" value="1"/>
</dbReference>
<evidence type="ECO:0000256" key="1">
    <source>
        <dbReference type="ARBA" id="ARBA00022679"/>
    </source>
</evidence>
<accession>A0A074TMM0</accession>
<dbReference type="InterPro" id="IPR010918">
    <property type="entry name" value="PurM-like_C_dom"/>
</dbReference>
<dbReference type="STRING" id="1185766.SAMN05216224_101473"/>
<name>A0A074TMM0_9RHOB</name>
<evidence type="ECO:0000256" key="2">
    <source>
        <dbReference type="ARBA" id="ARBA00022741"/>
    </source>
</evidence>
<dbReference type="InterPro" id="IPR004536">
    <property type="entry name" value="SPS/SelD"/>
</dbReference>
<dbReference type="InterPro" id="IPR017584">
    <property type="entry name" value="Pyridine_nucleo_diS_OxRdtase_N"/>
</dbReference>
<dbReference type="RefSeq" id="WP_038064717.1">
    <property type="nucleotide sequence ID" value="NZ_JHEH01000007.1"/>
</dbReference>
<evidence type="ECO:0000256" key="5">
    <source>
        <dbReference type="ARBA" id="ARBA00023266"/>
    </source>
</evidence>
<keyword evidence="2" id="KW-0547">Nucleotide-binding</keyword>
<feature type="domain" description="FAD/NAD(P)-binding" evidence="8">
    <location>
        <begin position="12"/>
        <end position="298"/>
    </location>
</feature>
<dbReference type="PRINTS" id="PR00368">
    <property type="entry name" value="FADPNR"/>
</dbReference>
<keyword evidence="5" id="KW-0711">Selenium</keyword>
<sequence length="729" mass="75179">MTPAAPLPLTRDLVLIGGGHTHALVLRMWGMRPLPGVRLTVINPGPTAAYSGMLPGHIAGHYPREALALDLVKLARHAGARLVLGEVRGIDRASRQIHVPGRAPIAYDVASLDIGITSEMPDLPGFAAHVTPAKPLERFADAWERFLARAPSTPRIAIAGGGVAGIELAMACAHRLPDAQITVYEAGTEVLRALGPGARGRLLAHCARLGVAIQTNAALAGASEGEIHLADGRPETADFIIATGAARPAPWLPETGLALHEGYVSVGPSLQSSDPAIFAAGDIAHLSHAPRPKAGVYAVRAAKPLYHNLRAALSGGAMRGYRPQRDYLKLISTGGKGAVADKWGLPLDGAWLWRWKDRIDQRFMARLRELPAMPGPPLPRARAQGMEAVLGDKPLCGGCGAKLGGEALRRALSGLPAPARADVLSGPGDDAAILAHGSGAQVFTTDHVRAFTEDPWLLGRITALHAMSDAWAMGAAPQAALAQVTLPRQSEEMGARALAEMLGAASEAFREAGADLVGGHTSMGAELELGFSVTGLCAQPIGQSGARPGDRLILTKPLGTGVVLAAEMARAAPGAVVARALAQMAQSSARASDILAPHAHAMTDVTGFGLAGHLLGLCMASDVSARLSLDAIPLIEGAEALAEAGQHSTLLPQNIAGCAGRVTGPPGPRMELLYDPQTSGGLLAAVPAADVAALLEALHAAGYAAAEIGEITPGPAMLRVHGSRVQTAR</sequence>
<dbReference type="GO" id="GO:0004756">
    <property type="term" value="F:selenide, water dikinase activity"/>
    <property type="evidence" value="ECO:0007669"/>
    <property type="project" value="TreeGrafter"/>
</dbReference>
<dbReference type="GO" id="GO:0016260">
    <property type="term" value="P:selenocysteine biosynthetic process"/>
    <property type="evidence" value="ECO:0007669"/>
    <property type="project" value="TreeGrafter"/>
</dbReference>
<dbReference type="eggNOG" id="COG0709">
    <property type="taxonomic scope" value="Bacteria"/>
</dbReference>
<evidence type="ECO:0000259" key="7">
    <source>
        <dbReference type="Pfam" id="PF02769"/>
    </source>
</evidence>
<dbReference type="GO" id="GO:0016491">
    <property type="term" value="F:oxidoreductase activity"/>
    <property type="evidence" value="ECO:0007669"/>
    <property type="project" value="InterPro"/>
</dbReference>
<dbReference type="SUPFAM" id="SSF55326">
    <property type="entry name" value="PurM N-terminal domain-like"/>
    <property type="match status" value="1"/>
</dbReference>
<dbReference type="Pfam" id="PF07992">
    <property type="entry name" value="Pyr_redox_2"/>
    <property type="match status" value="1"/>
</dbReference>
<dbReference type="Proteomes" id="UP000027725">
    <property type="component" value="Unassembled WGS sequence"/>
</dbReference>
<dbReference type="NCBIfam" id="TIGR03169">
    <property type="entry name" value="Nterm_to_SelD"/>
    <property type="match status" value="1"/>
</dbReference>
<organism evidence="9 10">
    <name type="scientific">Thioclava dalianensis</name>
    <dbReference type="NCBI Taxonomy" id="1185766"/>
    <lineage>
        <taxon>Bacteria</taxon>
        <taxon>Pseudomonadati</taxon>
        <taxon>Pseudomonadota</taxon>
        <taxon>Alphaproteobacteria</taxon>
        <taxon>Rhodobacterales</taxon>
        <taxon>Paracoccaceae</taxon>
        <taxon>Thioclava</taxon>
    </lineage>
</organism>
<dbReference type="Gene3D" id="3.30.1330.10">
    <property type="entry name" value="PurM-like, N-terminal domain"/>
    <property type="match status" value="1"/>
</dbReference>
<evidence type="ECO:0000256" key="3">
    <source>
        <dbReference type="ARBA" id="ARBA00022777"/>
    </source>
</evidence>
<dbReference type="eggNOG" id="COG1252">
    <property type="taxonomic scope" value="Bacteria"/>
</dbReference>
<reference evidence="9 10" key="1">
    <citation type="submission" date="2014-03" db="EMBL/GenBank/DDBJ databases">
        <title>The draft genome sequence of Thioclava dalianensis DLFJ1-1.</title>
        <authorList>
            <person name="Lai Q."/>
            <person name="Shao Z."/>
        </authorList>
    </citation>
    <scope>NUCLEOTIDE SEQUENCE [LARGE SCALE GENOMIC DNA]</scope>
    <source>
        <strain evidence="9 10">DLFJ1-1</strain>
    </source>
</reference>
<dbReference type="InterPro" id="IPR036676">
    <property type="entry name" value="PurM-like_C_sf"/>
</dbReference>
<dbReference type="AlphaFoldDB" id="A0A074TMM0"/>
<keyword evidence="3" id="KW-0418">Kinase</keyword>
<dbReference type="Pfam" id="PF02769">
    <property type="entry name" value="AIRS_C"/>
    <property type="match status" value="1"/>
</dbReference>
<dbReference type="GO" id="GO:0005524">
    <property type="term" value="F:ATP binding"/>
    <property type="evidence" value="ECO:0007669"/>
    <property type="project" value="UniProtKB-KW"/>
</dbReference>
<dbReference type="SUPFAM" id="SSF56042">
    <property type="entry name" value="PurM C-terminal domain-like"/>
    <property type="match status" value="1"/>
</dbReference>
<gene>
    <name evidence="9" type="ORF">DL1_19070</name>
</gene>
<evidence type="ECO:0000256" key="4">
    <source>
        <dbReference type="ARBA" id="ARBA00022840"/>
    </source>
</evidence>
<dbReference type="InterPro" id="IPR023753">
    <property type="entry name" value="FAD/NAD-binding_dom"/>
</dbReference>
<evidence type="ECO:0000313" key="9">
    <source>
        <dbReference type="EMBL" id="KEP70223.1"/>
    </source>
</evidence>
<dbReference type="CDD" id="cd02195">
    <property type="entry name" value="SelD"/>
    <property type="match status" value="1"/>
</dbReference>
<keyword evidence="10" id="KW-1185">Reference proteome</keyword>
<dbReference type="NCBIfam" id="TIGR00476">
    <property type="entry name" value="selD"/>
    <property type="match status" value="1"/>
</dbReference>
<keyword evidence="1" id="KW-0808">Transferase</keyword>
<feature type="domain" description="PurM-like C-terminal" evidence="7">
    <location>
        <begin position="547"/>
        <end position="715"/>
    </location>
</feature>
<keyword evidence="4" id="KW-0067">ATP-binding</keyword>
<evidence type="ECO:0000313" key="10">
    <source>
        <dbReference type="Proteomes" id="UP000027725"/>
    </source>
</evidence>
<protein>
    <submittedName>
        <fullName evidence="9">Segregation protein B</fullName>
    </submittedName>
</protein>
<dbReference type="InterPro" id="IPR036921">
    <property type="entry name" value="PurM-like_N_sf"/>
</dbReference>
<feature type="domain" description="PurM-like N-terminal" evidence="6">
    <location>
        <begin position="428"/>
        <end position="536"/>
    </location>
</feature>